<dbReference type="eggNOG" id="COG0823">
    <property type="taxonomic scope" value="Bacteria"/>
</dbReference>
<dbReference type="MEROPS" id="S09.071"/>
<dbReference type="Pfam" id="PF00326">
    <property type="entry name" value="Peptidase_S9"/>
    <property type="match status" value="1"/>
</dbReference>
<evidence type="ECO:0000256" key="4">
    <source>
        <dbReference type="SAM" id="SignalP"/>
    </source>
</evidence>
<evidence type="ECO:0000256" key="2">
    <source>
        <dbReference type="ARBA" id="ARBA00022825"/>
    </source>
</evidence>
<dbReference type="Pfam" id="PF07676">
    <property type="entry name" value="PD40"/>
    <property type="match status" value="2"/>
</dbReference>
<dbReference type="Gene3D" id="2.120.10.30">
    <property type="entry name" value="TolB, C-terminal domain"/>
    <property type="match status" value="2"/>
</dbReference>
<dbReference type="AlphaFoldDB" id="G7QDT9"/>
<dbReference type="STRING" id="694327.DFW101_0578"/>
<proteinExistence type="predicted"/>
<dbReference type="GO" id="GO:0008242">
    <property type="term" value="F:omega peptidase activity"/>
    <property type="evidence" value="ECO:0007669"/>
    <property type="project" value="UniProtKB-EC"/>
</dbReference>
<dbReference type="PANTHER" id="PTHR42776:SF27">
    <property type="entry name" value="DIPEPTIDYL PEPTIDASE FAMILY MEMBER 6"/>
    <property type="match status" value="1"/>
</dbReference>
<reference evidence="7" key="1">
    <citation type="journal article" date="2015" name="Genome Announc.">
        <title>High-Quality Draft Genome Sequence of Desulfovibrio carbinoliphilus FW-101-2B, an Organic Acid-Oxidizing Sulfate-Reducing Bacterium Isolated from Uranium(VI)-Contaminated Groundwater.</title>
        <authorList>
            <person name="Ramsay B.D."/>
            <person name="Hwang C."/>
            <person name="Woo H.L."/>
            <person name="Carroll S.L."/>
            <person name="Lucas S."/>
            <person name="Han J."/>
            <person name="Lapidus A.L."/>
            <person name="Cheng J.F."/>
            <person name="Goodwin L.A."/>
            <person name="Pitluck S."/>
            <person name="Peters L."/>
            <person name="Chertkov O."/>
            <person name="Held B."/>
            <person name="Detter J.C."/>
            <person name="Han C.S."/>
            <person name="Tapia R."/>
            <person name="Land M.L."/>
            <person name="Hauser L.J."/>
            <person name="Kyrpides N.C."/>
            <person name="Ivanova N.N."/>
            <person name="Mikhailova N."/>
            <person name="Pagani I."/>
            <person name="Woyke T."/>
            <person name="Arkin A.P."/>
            <person name="Dehal P."/>
            <person name="Chivian D."/>
            <person name="Criddle C.S."/>
            <person name="Wu W."/>
            <person name="Chakraborty R."/>
            <person name="Hazen T.C."/>
            <person name="Fields M.W."/>
        </authorList>
    </citation>
    <scope>NUCLEOTIDE SEQUENCE [LARGE SCALE GENOMIC DNA]</scope>
    <source>
        <strain evidence="7">FW-101-2B</strain>
    </source>
</reference>
<sequence>MIRTGLTLTMVLLLALALAGRAVAGGKPFSVEDMLRVAMVADVRLGPDGRRVAFTVTRAAPEIRDGDLYSRIYLAEPGKAGPRPVTPETAQCEKPSFSPDGTRLAYLQQGDDTTEAVLQNLATGQTRRLSRGQGDVLDLAFAPDGKSLAMTIVAESKGAASRNNDDADVEVLDAASGAAGLFLLPLVGHGGPRGLVTDRDVGNFVFSPDGGRIAFETTAPDGPPRGRRVTSASGAPAPGDAANTDIALVDVKTGAVTSLADTDGSEGSPRFSPDGKSVAYVSMAAPGFYFSAARVMVVPAAGGAPRALSETPDARPELLGWSAGGEAVYVREAQGTCAVIWALPVDGGPPRLVSDTPHVVASATLSPAGDAFGLVLADSSLPPEAYVTPADRFAPRAVSSVNKEFAGYRLGRTEVVRWQSTDGTTVEGLYTHPIAPASTPPPLLVELHGGPALVADRQYLGALNYYPLAVFSERGYALFQPNVRGSDGYGPAFRRANVGDWGGADFADLQSGLDALVARKLADPERLGVMGWSYGGYLAAWAIGHTGRFKAASVGAGITNLVSQCGSMDLPDFIPLYFGGEAYERFEALFDRSPLKYAAAIKTPTLFQHGVADERVPFTQSLELYTALSRLGVPTRLAAYPRSGHDVTEPALIRDLMVRNLDWFARYVPAAPGAVVTGMEQPAGDGSSAAGLSGGPPPADGAQPSGS</sequence>
<name>G7QDT9_9BACT</name>
<feature type="region of interest" description="Disordered" evidence="3">
    <location>
        <begin position="678"/>
        <end position="707"/>
    </location>
</feature>
<dbReference type="Proteomes" id="UP000004662">
    <property type="component" value="Chromosome"/>
</dbReference>
<dbReference type="InterPro" id="IPR029058">
    <property type="entry name" value="AB_hydrolase_fold"/>
</dbReference>
<feature type="compositionally biased region" description="Low complexity" evidence="3">
    <location>
        <begin position="231"/>
        <end position="240"/>
    </location>
</feature>
<dbReference type="PANTHER" id="PTHR42776">
    <property type="entry name" value="SERINE PEPTIDASE S9 FAMILY MEMBER"/>
    <property type="match status" value="1"/>
</dbReference>
<dbReference type="GO" id="GO:0004252">
    <property type="term" value="F:serine-type endopeptidase activity"/>
    <property type="evidence" value="ECO:0007669"/>
    <property type="project" value="TreeGrafter"/>
</dbReference>
<dbReference type="EMBL" id="CM001368">
    <property type="protein sequence ID" value="EHJ46595.1"/>
    <property type="molecule type" value="Genomic_DNA"/>
</dbReference>
<dbReference type="Gene3D" id="3.40.50.1820">
    <property type="entry name" value="alpha/beta hydrolase"/>
    <property type="match status" value="1"/>
</dbReference>
<feature type="chain" id="PRO_5003503433" evidence="4">
    <location>
        <begin position="25"/>
        <end position="707"/>
    </location>
</feature>
<organism evidence="6 7">
    <name type="scientific">Solidesulfovibrio carbinoliphilus subsp. oakridgensis</name>
    <dbReference type="NCBI Taxonomy" id="694327"/>
    <lineage>
        <taxon>Bacteria</taxon>
        <taxon>Pseudomonadati</taxon>
        <taxon>Thermodesulfobacteriota</taxon>
        <taxon>Desulfovibrionia</taxon>
        <taxon>Desulfovibrionales</taxon>
        <taxon>Desulfovibrionaceae</taxon>
        <taxon>Solidesulfovibrio</taxon>
    </lineage>
</organism>
<dbReference type="EC" id="3.4.19.1" evidence="6"/>
<evidence type="ECO:0000256" key="3">
    <source>
        <dbReference type="SAM" id="MobiDB-lite"/>
    </source>
</evidence>
<keyword evidence="7" id="KW-1185">Reference proteome</keyword>
<keyword evidence="2" id="KW-0720">Serine protease</keyword>
<feature type="signal peptide" evidence="4">
    <location>
        <begin position="1"/>
        <end position="24"/>
    </location>
</feature>
<keyword evidence="4" id="KW-0732">Signal</keyword>
<accession>G7QDT9</accession>
<dbReference type="InterPro" id="IPR011659">
    <property type="entry name" value="WD40"/>
</dbReference>
<protein>
    <submittedName>
        <fullName evidence="6">Acylaminoacyl-peptidase</fullName>
        <ecNumber evidence="6">3.4.19.1</ecNumber>
    </submittedName>
</protein>
<dbReference type="InterPro" id="IPR011042">
    <property type="entry name" value="6-blade_b-propeller_TolB-like"/>
</dbReference>
<evidence type="ECO:0000313" key="7">
    <source>
        <dbReference type="Proteomes" id="UP000004662"/>
    </source>
</evidence>
<evidence type="ECO:0000313" key="6">
    <source>
        <dbReference type="EMBL" id="EHJ46595.1"/>
    </source>
</evidence>
<dbReference type="eggNOG" id="COG1506">
    <property type="taxonomic scope" value="Bacteria"/>
</dbReference>
<keyword evidence="2" id="KW-0645">Protease</keyword>
<dbReference type="SUPFAM" id="SSF53474">
    <property type="entry name" value="alpha/beta-Hydrolases"/>
    <property type="match status" value="1"/>
</dbReference>
<feature type="domain" description="Peptidase S9 prolyl oligopeptidase catalytic" evidence="5">
    <location>
        <begin position="468"/>
        <end position="668"/>
    </location>
</feature>
<evidence type="ECO:0000259" key="5">
    <source>
        <dbReference type="Pfam" id="PF00326"/>
    </source>
</evidence>
<dbReference type="GO" id="GO:0006508">
    <property type="term" value="P:proteolysis"/>
    <property type="evidence" value="ECO:0007669"/>
    <property type="project" value="InterPro"/>
</dbReference>
<dbReference type="HOGENOM" id="CLU_008615_2_1_7"/>
<gene>
    <name evidence="6" type="ORF">DFW101_0578</name>
</gene>
<feature type="compositionally biased region" description="Low complexity" evidence="3">
    <location>
        <begin position="682"/>
        <end position="691"/>
    </location>
</feature>
<dbReference type="SUPFAM" id="SSF82171">
    <property type="entry name" value="DPP6 N-terminal domain-like"/>
    <property type="match status" value="1"/>
</dbReference>
<dbReference type="InterPro" id="IPR001375">
    <property type="entry name" value="Peptidase_S9_cat"/>
</dbReference>
<keyword evidence="1 6" id="KW-0378">Hydrolase</keyword>
<evidence type="ECO:0000256" key="1">
    <source>
        <dbReference type="ARBA" id="ARBA00022801"/>
    </source>
</evidence>
<feature type="region of interest" description="Disordered" evidence="3">
    <location>
        <begin position="79"/>
        <end position="98"/>
    </location>
</feature>
<feature type="region of interest" description="Disordered" evidence="3">
    <location>
        <begin position="214"/>
        <end position="240"/>
    </location>
</feature>